<evidence type="ECO:0000313" key="1">
    <source>
        <dbReference type="EMBL" id="CAB5365988.1"/>
    </source>
</evidence>
<dbReference type="Proteomes" id="UP000684084">
    <property type="component" value="Unassembled WGS sequence"/>
</dbReference>
<sequence length="136" mass="15406">MLDFLSNSCSIAITNSFNKSVKLPVFSTYCAKGKVILPFLQELPSPLNILLTRTDLRSCTFRQNIRMYNSALSFTSIGAKINQQITGTSGIYTFRIHRKMYHRIGSLLPNSETHGELQQMLHDINPYINQFCQAGN</sequence>
<dbReference type="EMBL" id="CAGKOT010000022">
    <property type="protein sequence ID" value="CAB5365988.1"/>
    <property type="molecule type" value="Genomic_DNA"/>
</dbReference>
<dbReference type="PANTHER" id="PTHR45786:SF74">
    <property type="entry name" value="ATP-DEPENDENT DNA HELICASE"/>
    <property type="match status" value="1"/>
</dbReference>
<gene>
    <name evidence="1" type="ORF">CHRIB12_LOCUS10642</name>
</gene>
<protein>
    <submittedName>
        <fullName evidence="1">Uncharacterized protein</fullName>
    </submittedName>
</protein>
<organism evidence="1 2">
    <name type="scientific">Rhizophagus irregularis</name>
    <dbReference type="NCBI Taxonomy" id="588596"/>
    <lineage>
        <taxon>Eukaryota</taxon>
        <taxon>Fungi</taxon>
        <taxon>Fungi incertae sedis</taxon>
        <taxon>Mucoromycota</taxon>
        <taxon>Glomeromycotina</taxon>
        <taxon>Glomeromycetes</taxon>
        <taxon>Glomerales</taxon>
        <taxon>Glomeraceae</taxon>
        <taxon>Rhizophagus</taxon>
    </lineage>
</organism>
<reference evidence="1" key="1">
    <citation type="submission" date="2020-05" db="EMBL/GenBank/DDBJ databases">
        <authorList>
            <person name="Rincon C."/>
            <person name="Sanders R I."/>
            <person name="Robbins C."/>
            <person name="Chaturvedi A."/>
        </authorList>
    </citation>
    <scope>NUCLEOTIDE SEQUENCE</scope>
    <source>
        <strain evidence="1">CHB12</strain>
    </source>
</reference>
<comment type="caution">
    <text evidence="1">The sequence shown here is derived from an EMBL/GenBank/DDBJ whole genome shotgun (WGS) entry which is preliminary data.</text>
</comment>
<evidence type="ECO:0000313" key="2">
    <source>
        <dbReference type="Proteomes" id="UP000684084"/>
    </source>
</evidence>
<accession>A0A915Z7M8</accession>
<dbReference type="PANTHER" id="PTHR45786">
    <property type="entry name" value="DNA BINDING PROTEIN-LIKE"/>
    <property type="match status" value="1"/>
</dbReference>
<name>A0A915Z7M8_9GLOM</name>
<proteinExistence type="predicted"/>
<dbReference type="OrthoDB" id="1748060at2759"/>
<dbReference type="AlphaFoldDB" id="A0A915Z7M8"/>